<dbReference type="PANTHER" id="PTHR12526:SF510">
    <property type="entry name" value="D-INOSITOL 3-PHOSPHATE GLYCOSYLTRANSFERASE"/>
    <property type="match status" value="1"/>
</dbReference>
<evidence type="ECO:0000313" key="5">
    <source>
        <dbReference type="Proteomes" id="UP000589036"/>
    </source>
</evidence>
<reference evidence="4 5" key="1">
    <citation type="submission" date="2020-07" db="EMBL/GenBank/DDBJ databases">
        <title>Sequencing the genomes of 1000 actinobacteria strains.</title>
        <authorList>
            <person name="Klenk H.-P."/>
        </authorList>
    </citation>
    <scope>NUCLEOTIDE SEQUENCE [LARGE SCALE GENOMIC DNA]</scope>
    <source>
        <strain evidence="4 5">CXB654</strain>
    </source>
</reference>
<name>A0A852U1Y3_9ACTN</name>
<keyword evidence="1" id="KW-0328">Glycosyltransferase</keyword>
<dbReference type="Gene3D" id="3.40.50.2000">
    <property type="entry name" value="Glycogen Phosphorylase B"/>
    <property type="match status" value="2"/>
</dbReference>
<keyword evidence="2 4" id="KW-0808">Transferase</keyword>
<dbReference type="EMBL" id="JACCCC010000001">
    <property type="protein sequence ID" value="NYE49545.1"/>
    <property type="molecule type" value="Genomic_DNA"/>
</dbReference>
<protein>
    <submittedName>
        <fullName evidence="4">Glycosyltransferase involved in cell wall biosynthesis</fullName>
    </submittedName>
</protein>
<proteinExistence type="predicted"/>
<evidence type="ECO:0000256" key="2">
    <source>
        <dbReference type="ARBA" id="ARBA00022679"/>
    </source>
</evidence>
<dbReference type="RefSeq" id="WP_179645189.1">
    <property type="nucleotide sequence ID" value="NZ_BAAAYY010000046.1"/>
</dbReference>
<comment type="caution">
    <text evidence="4">The sequence shown here is derived from an EMBL/GenBank/DDBJ whole genome shotgun (WGS) entry which is preliminary data.</text>
</comment>
<feature type="domain" description="Glycosyl transferase family 1" evidence="3">
    <location>
        <begin position="215"/>
        <end position="378"/>
    </location>
</feature>
<dbReference type="CDD" id="cd03801">
    <property type="entry name" value="GT4_PimA-like"/>
    <property type="match status" value="1"/>
</dbReference>
<dbReference type="Proteomes" id="UP000589036">
    <property type="component" value="Unassembled WGS sequence"/>
</dbReference>
<dbReference type="AlphaFoldDB" id="A0A852U1Y3"/>
<dbReference type="InterPro" id="IPR001296">
    <property type="entry name" value="Glyco_trans_1"/>
</dbReference>
<keyword evidence="5" id="KW-1185">Reference proteome</keyword>
<sequence>MPPRAPAHRIGYVLKMYPRFSETFVVTEILAREARGADIEIFSLRLPTDGRFHENLALVRAPVTYVPHARVRAEELWGLLGRLNAALPVRGGALAELLAADADDAAQAMELALCVTANGITHLHAHFGSVATTVARLAALLTGVTYSFTAHAKDIFHSSVSHADLAAKLSCAHHVVTVSDYNAAHLARSHGSAASGVRRVYNGVHLPDFGYADPAERPPLIAAVGRLVQKKGFDVLVQACALLARRDVRFRCRIAGAGALAGDLADRIERLGLTGAVELAGPLTRARVRELVSGAAVLAAPCVVGSDGNTDGLPTVLLEAMALGTPCVSTDVTGVPEAVRDGETGVVVGQRDPAALADALAALLTDPARRVRLARAARALVEREFDAAAQARRLDALLPVPAPPLPAAGRGATAVVA</sequence>
<dbReference type="PANTHER" id="PTHR12526">
    <property type="entry name" value="GLYCOSYLTRANSFERASE"/>
    <property type="match status" value="1"/>
</dbReference>
<dbReference type="GO" id="GO:0016757">
    <property type="term" value="F:glycosyltransferase activity"/>
    <property type="evidence" value="ECO:0007669"/>
    <property type="project" value="UniProtKB-KW"/>
</dbReference>
<dbReference type="Pfam" id="PF00534">
    <property type="entry name" value="Glycos_transf_1"/>
    <property type="match status" value="1"/>
</dbReference>
<evidence type="ECO:0000259" key="3">
    <source>
        <dbReference type="Pfam" id="PF00534"/>
    </source>
</evidence>
<dbReference type="SUPFAM" id="SSF53756">
    <property type="entry name" value="UDP-Glycosyltransferase/glycogen phosphorylase"/>
    <property type="match status" value="1"/>
</dbReference>
<evidence type="ECO:0000256" key="1">
    <source>
        <dbReference type="ARBA" id="ARBA00022676"/>
    </source>
</evidence>
<gene>
    <name evidence="4" type="ORF">HDA32_004665</name>
</gene>
<accession>A0A852U1Y3</accession>
<organism evidence="4 5">
    <name type="scientific">Spinactinospora alkalitolerans</name>
    <dbReference type="NCBI Taxonomy" id="687207"/>
    <lineage>
        <taxon>Bacteria</taxon>
        <taxon>Bacillati</taxon>
        <taxon>Actinomycetota</taxon>
        <taxon>Actinomycetes</taxon>
        <taxon>Streptosporangiales</taxon>
        <taxon>Nocardiopsidaceae</taxon>
        <taxon>Spinactinospora</taxon>
    </lineage>
</organism>
<evidence type="ECO:0000313" key="4">
    <source>
        <dbReference type="EMBL" id="NYE49545.1"/>
    </source>
</evidence>